<evidence type="ECO:0000256" key="2">
    <source>
        <dbReference type="ARBA" id="ARBA00022786"/>
    </source>
</evidence>
<accession>A0A564YDX9</accession>
<dbReference type="GO" id="GO:0034098">
    <property type="term" value="C:VCP-NPL4-UFD1 AAA ATPase complex"/>
    <property type="evidence" value="ECO:0007669"/>
    <property type="project" value="TreeGrafter"/>
</dbReference>
<dbReference type="Gene3D" id="3.10.330.10">
    <property type="match status" value="1"/>
</dbReference>
<dbReference type="InterPro" id="IPR055418">
    <property type="entry name" value="UFD1_N2"/>
</dbReference>
<gene>
    <name evidence="5" type="ORF">WMSIL1_LOCUS5572</name>
</gene>
<evidence type="ECO:0000313" key="5">
    <source>
        <dbReference type="EMBL" id="VUZ45482.1"/>
    </source>
</evidence>
<dbReference type="InterPro" id="IPR055417">
    <property type="entry name" value="UFD1_N1"/>
</dbReference>
<evidence type="ECO:0008006" key="7">
    <source>
        <dbReference type="Google" id="ProtNLM"/>
    </source>
</evidence>
<dbReference type="PANTHER" id="PTHR12555">
    <property type="entry name" value="UBIQUITIN FUSION DEGRADATON PROTEIN 1"/>
    <property type="match status" value="1"/>
</dbReference>
<dbReference type="AlphaFoldDB" id="A0A564YDX9"/>
<dbReference type="Pfam" id="PF03152">
    <property type="entry name" value="UFD1_N1"/>
    <property type="match status" value="1"/>
</dbReference>
<evidence type="ECO:0000256" key="1">
    <source>
        <dbReference type="ARBA" id="ARBA00006043"/>
    </source>
</evidence>
<evidence type="ECO:0000259" key="4">
    <source>
        <dbReference type="Pfam" id="PF24842"/>
    </source>
</evidence>
<dbReference type="GO" id="GO:0036503">
    <property type="term" value="P:ERAD pathway"/>
    <property type="evidence" value="ECO:0007669"/>
    <property type="project" value="TreeGrafter"/>
</dbReference>
<protein>
    <recommendedName>
        <fullName evidence="7">Ubiquitin fusion degradation protein 1 homolog</fullName>
    </recommendedName>
</protein>
<dbReference type="Proteomes" id="UP000321570">
    <property type="component" value="Unassembled WGS sequence"/>
</dbReference>
<organism evidence="5 6">
    <name type="scientific">Hymenolepis diminuta</name>
    <name type="common">Rat tapeworm</name>
    <dbReference type="NCBI Taxonomy" id="6216"/>
    <lineage>
        <taxon>Eukaryota</taxon>
        <taxon>Metazoa</taxon>
        <taxon>Spiralia</taxon>
        <taxon>Lophotrochozoa</taxon>
        <taxon>Platyhelminthes</taxon>
        <taxon>Cestoda</taxon>
        <taxon>Eucestoda</taxon>
        <taxon>Cyclophyllidea</taxon>
        <taxon>Hymenolepididae</taxon>
        <taxon>Hymenolepis</taxon>
    </lineage>
</organism>
<dbReference type="EMBL" id="CABIJS010000177">
    <property type="protein sequence ID" value="VUZ45482.1"/>
    <property type="molecule type" value="Genomic_DNA"/>
</dbReference>
<feature type="domain" description="Ubiquitin fusion degradation protein UFD1 N-terminal subdomain 1" evidence="3">
    <location>
        <begin position="11"/>
        <end position="108"/>
    </location>
</feature>
<sequence length="296" mass="32989">MAFDRIPSRFMMTYKCYSHLLTPGKSRDDLMDGGKILLPQSALEFLTRMNTTNPMTFKLTNMTSNESLHCGVLEFVADEGNIHVPYWMMKNLHLEEGDPVHVKSVVLPTATFARFQPQSVSFLDIYDPKAVLEFALRKFACLSVGDVIPITYNDNQYDLKVLELKPNDAVQIIECDMSVDFAPPVGYVENSKPKPSRIASDDTNESLIPDHAKGIRVFGGTGVRLDGRVVEPGSSVAPKSSYIISERGKPNYDYKPGSLTFLRVTKKRDANEPLLGEVEDTSSFKPFAGIGIKLKE</sequence>
<keyword evidence="6" id="KW-1185">Reference proteome</keyword>
<dbReference type="GO" id="GO:0006511">
    <property type="term" value="P:ubiquitin-dependent protein catabolic process"/>
    <property type="evidence" value="ECO:0007669"/>
    <property type="project" value="InterPro"/>
</dbReference>
<comment type="similarity">
    <text evidence="1">Belongs to the UFD1 family.</text>
</comment>
<dbReference type="GO" id="GO:0031593">
    <property type="term" value="F:polyubiquitin modification-dependent protein binding"/>
    <property type="evidence" value="ECO:0007669"/>
    <property type="project" value="TreeGrafter"/>
</dbReference>
<name>A0A564YDX9_HYMDI</name>
<dbReference type="Pfam" id="PF24842">
    <property type="entry name" value="UFD1_N2"/>
    <property type="match status" value="1"/>
</dbReference>
<feature type="domain" description="Ubiquitin fusion degradation protein UFD1 N-terminal subdomain 2" evidence="4">
    <location>
        <begin position="110"/>
        <end position="184"/>
    </location>
</feature>
<dbReference type="PANTHER" id="PTHR12555:SF13">
    <property type="entry name" value="UBIQUITIN RECOGNITION FACTOR IN ER-ASSOCIATED DEGRADATION PROTEIN 1"/>
    <property type="match status" value="1"/>
</dbReference>
<reference evidence="5 6" key="1">
    <citation type="submission" date="2019-07" db="EMBL/GenBank/DDBJ databases">
        <authorList>
            <person name="Jastrzebski P J."/>
            <person name="Paukszto L."/>
            <person name="Jastrzebski P J."/>
        </authorList>
    </citation>
    <scope>NUCLEOTIDE SEQUENCE [LARGE SCALE GENOMIC DNA]</scope>
    <source>
        <strain evidence="5 6">WMS-il1</strain>
    </source>
</reference>
<dbReference type="Gene3D" id="2.40.40.50">
    <property type="entry name" value="Ubiquitin fusion degradation protein UFD1, N-terminal domain"/>
    <property type="match status" value="1"/>
</dbReference>
<evidence type="ECO:0000259" key="3">
    <source>
        <dbReference type="Pfam" id="PF03152"/>
    </source>
</evidence>
<evidence type="ECO:0000313" key="6">
    <source>
        <dbReference type="Proteomes" id="UP000321570"/>
    </source>
</evidence>
<dbReference type="InterPro" id="IPR004854">
    <property type="entry name" value="Ufd1-like"/>
</dbReference>
<proteinExistence type="inferred from homology"/>
<keyword evidence="2" id="KW-0833">Ubl conjugation pathway</keyword>
<dbReference type="InterPro" id="IPR042299">
    <property type="entry name" value="Ufd1-like_Nn"/>
</dbReference>